<comment type="caution">
    <text evidence="1">The sequence shown here is derived from an EMBL/GenBank/DDBJ whole genome shotgun (WGS) entry which is preliminary data.</text>
</comment>
<accession>A0A9X1QNG5</accession>
<name>A0A9X1QNG5_9SPHN</name>
<proteinExistence type="predicted"/>
<dbReference type="PANTHER" id="PTHR38477">
    <property type="entry name" value="HYPOTHETICAL EXPORTED PROTEIN"/>
    <property type="match status" value="1"/>
</dbReference>
<dbReference type="Pfam" id="PF13645">
    <property type="entry name" value="YkuD_2"/>
    <property type="match status" value="1"/>
</dbReference>
<dbReference type="Proteomes" id="UP001139410">
    <property type="component" value="Unassembled WGS sequence"/>
</dbReference>
<organism evidence="1 2">
    <name type="scientific">Sphingomonas cremea</name>
    <dbReference type="NCBI Taxonomy" id="2904799"/>
    <lineage>
        <taxon>Bacteria</taxon>
        <taxon>Pseudomonadati</taxon>
        <taxon>Pseudomonadota</taxon>
        <taxon>Alphaproteobacteria</taxon>
        <taxon>Sphingomonadales</taxon>
        <taxon>Sphingomonadaceae</taxon>
        <taxon>Sphingomonas</taxon>
    </lineage>
</organism>
<dbReference type="InterPro" id="IPR032676">
    <property type="entry name" value="YkuD_2"/>
</dbReference>
<evidence type="ECO:0000313" key="1">
    <source>
        <dbReference type="EMBL" id="MCF2515118.1"/>
    </source>
</evidence>
<dbReference type="PANTHER" id="PTHR38477:SF1">
    <property type="entry name" value="MUREIN L,D-TRANSPEPTIDASE CATALYTIC DOMAIN FAMILY PROTEIN"/>
    <property type="match status" value="1"/>
</dbReference>
<protein>
    <submittedName>
        <fullName evidence="1">Murein L,D-transpeptidase catalytic domain family protein</fullName>
    </submittedName>
</protein>
<dbReference type="PROSITE" id="PS51318">
    <property type="entry name" value="TAT"/>
    <property type="match status" value="1"/>
</dbReference>
<dbReference type="RefSeq" id="WP_235067630.1">
    <property type="nucleotide sequence ID" value="NZ_JAKFGM010000002.1"/>
</dbReference>
<dbReference type="InterPro" id="IPR006311">
    <property type="entry name" value="TAT_signal"/>
</dbReference>
<dbReference type="EMBL" id="JAKFGM010000002">
    <property type="protein sequence ID" value="MCF2515118.1"/>
    <property type="molecule type" value="Genomic_DNA"/>
</dbReference>
<reference evidence="1" key="1">
    <citation type="submission" date="2022-01" db="EMBL/GenBank/DDBJ databases">
        <authorList>
            <person name="Jo J.-H."/>
            <person name="Im W.-T."/>
        </authorList>
    </citation>
    <scope>NUCLEOTIDE SEQUENCE</scope>
    <source>
        <strain evidence="1">G124</strain>
    </source>
</reference>
<evidence type="ECO:0000313" key="2">
    <source>
        <dbReference type="Proteomes" id="UP001139410"/>
    </source>
</evidence>
<dbReference type="AlphaFoldDB" id="A0A9X1QNG5"/>
<gene>
    <name evidence="1" type="ORF">LVY65_08590</name>
</gene>
<sequence>MSLNRREMLRLGAAGAGGLLLSSAASSQILLPSKLPPAMAPVDPLAPVAAAPTTPLGIDSALFQRAKAALDSHRIAARDSIGIVDFTLASRDPRFHLVNLASGQVESFRVAHGRGSDPDHSGFVEMFSNRPGSEATSNGTYTTGEYYHGKYGLSMKVHGLDWTNSNAESRAIVIHNAWYAEPEMIDIHGKLGRSEGCFAFSRADQWKVMSKLAGGRMIYADKLDSSAA</sequence>
<keyword evidence="2" id="KW-1185">Reference proteome</keyword>